<dbReference type="Pfam" id="PF12158">
    <property type="entry name" value="DUF3592"/>
    <property type="match status" value="1"/>
</dbReference>
<dbReference type="InterPro" id="IPR021994">
    <property type="entry name" value="DUF3592"/>
</dbReference>
<accession>A0A562ZY69</accession>
<gene>
    <name evidence="4" type="ORF">FN976_00400</name>
</gene>
<keyword evidence="2" id="KW-0472">Membrane</keyword>
<reference evidence="4 5" key="1">
    <citation type="submission" date="2019-07" db="EMBL/GenBank/DDBJ databases">
        <title>Caenimonas sedimenti sp. nov., isolated from activated sludge.</title>
        <authorList>
            <person name="Xu J."/>
        </authorList>
    </citation>
    <scope>NUCLEOTIDE SEQUENCE [LARGE SCALE GENOMIC DNA]</scope>
    <source>
        <strain evidence="4 5">HX-9-20</strain>
    </source>
</reference>
<evidence type="ECO:0000259" key="3">
    <source>
        <dbReference type="Pfam" id="PF12158"/>
    </source>
</evidence>
<sequence length="300" mass="32889">MALRLTSHLYARVGASFVGFFGGGTVFTLLFFGKTDSPIYLVPFWFFGLILGGTYLAQLAFSLAFPAACPECRAAAARPTLRKPTLYVCRSCGAATDSARAMMIRQLAMLRLGTQQDEGESFLAWVFVFVGIGTLALGIWLAQDEIHLARNGTSTEAIVLRVEQKSSRDQKGKPETRHTAVVQYHVDEVRYTLTRGWSVPDTGGCMWPCYHQGEPLKVIYLPGAPGRAKIHSPAELFGVAGMFSGAGLLFAGIGVLIIRHQRQRPPQRESWKEMRDLIAEIRPPAAGASRGSARTPRDDK</sequence>
<evidence type="ECO:0000313" key="5">
    <source>
        <dbReference type="Proteomes" id="UP000318199"/>
    </source>
</evidence>
<organism evidence="4 5">
    <name type="scientific">Caenimonas sedimenti</name>
    <dbReference type="NCBI Taxonomy" id="2596921"/>
    <lineage>
        <taxon>Bacteria</taxon>
        <taxon>Pseudomonadati</taxon>
        <taxon>Pseudomonadota</taxon>
        <taxon>Betaproteobacteria</taxon>
        <taxon>Burkholderiales</taxon>
        <taxon>Comamonadaceae</taxon>
        <taxon>Caenimonas</taxon>
    </lineage>
</organism>
<feature type="domain" description="DUF3592" evidence="3">
    <location>
        <begin position="155"/>
        <end position="232"/>
    </location>
</feature>
<feature type="region of interest" description="Disordered" evidence="1">
    <location>
        <begin position="281"/>
        <end position="300"/>
    </location>
</feature>
<protein>
    <submittedName>
        <fullName evidence="4">DUF3592 domain-containing protein</fullName>
    </submittedName>
</protein>
<feature type="transmembrane region" description="Helical" evidence="2">
    <location>
        <begin position="9"/>
        <end position="32"/>
    </location>
</feature>
<dbReference type="RefSeq" id="WP_145889832.1">
    <property type="nucleotide sequence ID" value="NZ_VOBQ01000001.1"/>
</dbReference>
<feature type="transmembrane region" description="Helical" evidence="2">
    <location>
        <begin position="122"/>
        <end position="142"/>
    </location>
</feature>
<evidence type="ECO:0000313" key="4">
    <source>
        <dbReference type="EMBL" id="TWO73341.1"/>
    </source>
</evidence>
<keyword evidence="2" id="KW-1133">Transmembrane helix</keyword>
<keyword evidence="2" id="KW-0812">Transmembrane</keyword>
<dbReference type="OrthoDB" id="9024003at2"/>
<name>A0A562ZY69_9BURK</name>
<comment type="caution">
    <text evidence="4">The sequence shown here is derived from an EMBL/GenBank/DDBJ whole genome shotgun (WGS) entry which is preliminary data.</text>
</comment>
<keyword evidence="5" id="KW-1185">Reference proteome</keyword>
<feature type="transmembrane region" description="Helical" evidence="2">
    <location>
        <begin position="44"/>
        <end position="65"/>
    </location>
</feature>
<evidence type="ECO:0000256" key="1">
    <source>
        <dbReference type="SAM" id="MobiDB-lite"/>
    </source>
</evidence>
<dbReference type="Proteomes" id="UP000318199">
    <property type="component" value="Unassembled WGS sequence"/>
</dbReference>
<dbReference type="EMBL" id="VOBQ01000001">
    <property type="protein sequence ID" value="TWO73341.1"/>
    <property type="molecule type" value="Genomic_DNA"/>
</dbReference>
<proteinExistence type="predicted"/>
<dbReference type="AlphaFoldDB" id="A0A562ZY69"/>
<feature type="transmembrane region" description="Helical" evidence="2">
    <location>
        <begin position="236"/>
        <end position="258"/>
    </location>
</feature>
<evidence type="ECO:0000256" key="2">
    <source>
        <dbReference type="SAM" id="Phobius"/>
    </source>
</evidence>